<proteinExistence type="predicted"/>
<organism evidence="1 2">
    <name type="scientific">Micavibrio aeruginosavorus</name>
    <dbReference type="NCBI Taxonomy" id="349221"/>
    <lineage>
        <taxon>Bacteria</taxon>
        <taxon>Pseudomonadati</taxon>
        <taxon>Bdellovibrionota</taxon>
        <taxon>Bdellovibrionia</taxon>
        <taxon>Bdellovibrionales</taxon>
        <taxon>Pseudobdellovibrionaceae</taxon>
        <taxon>Micavibrio</taxon>
    </lineage>
</organism>
<dbReference type="Proteomes" id="UP000595362">
    <property type="component" value="Chromosome"/>
</dbReference>
<evidence type="ECO:0000313" key="2">
    <source>
        <dbReference type="Proteomes" id="UP000595362"/>
    </source>
</evidence>
<accession>A0A7T5R0G7</accession>
<gene>
    <name evidence="1" type="ORF">HYS17_06595</name>
</gene>
<dbReference type="Pfam" id="PF02620">
    <property type="entry name" value="YceD"/>
    <property type="match status" value="1"/>
</dbReference>
<reference evidence="1 2" key="1">
    <citation type="submission" date="2020-07" db="EMBL/GenBank/DDBJ databases">
        <title>Huge and variable diversity of episymbiotic CPR bacteria and DPANN archaea in groundwater ecosystems.</title>
        <authorList>
            <person name="He C.Y."/>
            <person name="Keren R."/>
            <person name="Whittaker M."/>
            <person name="Farag I.F."/>
            <person name="Doudna J."/>
            <person name="Cate J.H.D."/>
            <person name="Banfield J.F."/>
        </authorList>
    </citation>
    <scope>NUCLEOTIDE SEQUENCE [LARGE SCALE GENOMIC DNA]</scope>
    <source>
        <strain evidence="1">NC_groundwater_70_Ag_B-0.1um_54_66</strain>
    </source>
</reference>
<dbReference type="InterPro" id="IPR003772">
    <property type="entry name" value="YceD"/>
</dbReference>
<dbReference type="EMBL" id="CP066681">
    <property type="protein sequence ID" value="QQG35233.1"/>
    <property type="molecule type" value="Genomic_DNA"/>
</dbReference>
<protein>
    <submittedName>
        <fullName evidence="1">DUF177 domain-containing protein</fullName>
    </submittedName>
</protein>
<evidence type="ECO:0000313" key="1">
    <source>
        <dbReference type="EMBL" id="QQG35233.1"/>
    </source>
</evidence>
<name>A0A7T5R0G7_9BACT</name>
<sequence>MSKKKKGTVAAPEPEWSVLIDAHSVTSNAQKLRIAASEEERKALAQRLGVTAIASLSADLTLHRERGNIINVNGLMKANITQPCVVTLDPVQTQIEETFEGWYADQERIVMLAKARHDRLGRLADSEVPILDESEDPEPLINGMIDIGELVVQHLSLALDRFPRRRGLEEREEGTGIAAAGQEGEALRRNPFEALKNWKKAKAESEQ</sequence>
<dbReference type="AlphaFoldDB" id="A0A7T5R0G7"/>